<comment type="caution">
    <text evidence="2">The sequence shown here is derived from an EMBL/GenBank/DDBJ whole genome shotgun (WGS) entry which is preliminary data.</text>
</comment>
<sequence length="557" mass="62699">MNPNVVGEAEPYQHSALLRSEPTLRFYRNLDLEACMWEFTSYYDMSELVNECGGTITTDGQVMNLVQSYVSVRVPLYVSYIFHSPIATGGWQHNDLSSQLRLTFVYDTAILWQNGIGAPEESLLQGYLYPTRMTIGQDGKLLVNFRTEPRFRGQFVLNHPDSGYISMVMAPEHPDLSFTLELLRTEPTLAQPEQEWQFVSDYAVRDYSGLYLVKLVPCTVTEDVEYSNPPQCNPRDPVSFDLHVRFQQVSDPVPAEYSLNTHLHLMRKRDLWLSDGSMGFGEDSDASFVPGDTVYGRVMMDPAQNLGESFFVNVEKCFLCTGVDGYVPKYDPEHNEFGCVADSQNLLYTFKIIDKGAPRSVEKEFRSVPFNAILASDDPDSEVQALRRQANADGFRFDSTPLFQVSYGRQWFVHCIYTVRSKDKATRGIGKRSVATQALPRIRRSVQDAEEVGFNGRGTNMNRLVLQYSERKRELKSVPELQTPSKNAGDSSAIIVTLGVVGSIFIIAITVVLLSKKERRTALRPPSHAPTIVSATTGQSRVLSVRHYVVSGDHTEV</sequence>
<feature type="transmembrane region" description="Helical" evidence="1">
    <location>
        <begin position="493"/>
        <end position="514"/>
    </location>
</feature>
<keyword evidence="1" id="KW-0472">Membrane</keyword>
<gene>
    <name evidence="2" type="primary">FREM2</name>
    <name evidence="2" type="ORF">CDAR_94311</name>
</gene>
<accession>A0AAV4VQR3</accession>
<dbReference type="EMBL" id="BPLQ01013441">
    <property type="protein sequence ID" value="GIY72104.1"/>
    <property type="molecule type" value="Genomic_DNA"/>
</dbReference>
<keyword evidence="1" id="KW-1133">Transmembrane helix</keyword>
<dbReference type="InterPro" id="IPR051561">
    <property type="entry name" value="FRAS1_ECM"/>
</dbReference>
<organism evidence="2 3">
    <name type="scientific">Caerostris darwini</name>
    <dbReference type="NCBI Taxonomy" id="1538125"/>
    <lineage>
        <taxon>Eukaryota</taxon>
        <taxon>Metazoa</taxon>
        <taxon>Ecdysozoa</taxon>
        <taxon>Arthropoda</taxon>
        <taxon>Chelicerata</taxon>
        <taxon>Arachnida</taxon>
        <taxon>Araneae</taxon>
        <taxon>Araneomorphae</taxon>
        <taxon>Entelegynae</taxon>
        <taxon>Araneoidea</taxon>
        <taxon>Araneidae</taxon>
        <taxon>Caerostris</taxon>
    </lineage>
</organism>
<reference evidence="2 3" key="1">
    <citation type="submission" date="2021-06" db="EMBL/GenBank/DDBJ databases">
        <title>Caerostris darwini draft genome.</title>
        <authorList>
            <person name="Kono N."/>
            <person name="Arakawa K."/>
        </authorList>
    </citation>
    <scope>NUCLEOTIDE SEQUENCE [LARGE SCALE GENOMIC DNA]</scope>
</reference>
<name>A0AAV4VQR3_9ARAC</name>
<dbReference type="PANTHER" id="PTHR45739:SF8">
    <property type="entry name" value="FRAS1-RELATED EXTRACELLULAR MATRIX PROTEIN 1"/>
    <property type="match status" value="1"/>
</dbReference>
<keyword evidence="1" id="KW-0812">Transmembrane</keyword>
<evidence type="ECO:0000256" key="1">
    <source>
        <dbReference type="SAM" id="Phobius"/>
    </source>
</evidence>
<dbReference type="Proteomes" id="UP001054837">
    <property type="component" value="Unassembled WGS sequence"/>
</dbReference>
<keyword evidence="3" id="KW-1185">Reference proteome</keyword>
<evidence type="ECO:0000313" key="3">
    <source>
        <dbReference type="Proteomes" id="UP001054837"/>
    </source>
</evidence>
<proteinExistence type="predicted"/>
<dbReference type="PANTHER" id="PTHR45739">
    <property type="entry name" value="MATRIX PROTEIN, PUTATIVE-RELATED"/>
    <property type="match status" value="1"/>
</dbReference>
<protein>
    <submittedName>
        <fullName evidence="2">FRAS1-related extracellular matrix protein 2</fullName>
    </submittedName>
</protein>
<evidence type="ECO:0000313" key="2">
    <source>
        <dbReference type="EMBL" id="GIY72104.1"/>
    </source>
</evidence>
<dbReference type="GO" id="GO:0009653">
    <property type="term" value="P:anatomical structure morphogenesis"/>
    <property type="evidence" value="ECO:0007669"/>
    <property type="project" value="TreeGrafter"/>
</dbReference>
<dbReference type="AlphaFoldDB" id="A0AAV4VQR3"/>